<proteinExistence type="predicted"/>
<dbReference type="Pfam" id="PF13483">
    <property type="entry name" value="Lactamase_B_3"/>
    <property type="match status" value="1"/>
</dbReference>
<dbReference type="SUPFAM" id="SSF56281">
    <property type="entry name" value="Metallo-hydrolase/oxidoreductase"/>
    <property type="match status" value="1"/>
</dbReference>
<organism evidence="1 2">
    <name type="scientific">Pseudocalidococcus azoricus BACA0444</name>
    <dbReference type="NCBI Taxonomy" id="2918990"/>
    <lineage>
        <taxon>Bacteria</taxon>
        <taxon>Bacillati</taxon>
        <taxon>Cyanobacteriota</taxon>
        <taxon>Cyanophyceae</taxon>
        <taxon>Acaryochloridales</taxon>
        <taxon>Thermosynechococcaceae</taxon>
        <taxon>Pseudocalidococcus</taxon>
        <taxon>Pseudocalidococcus azoricus</taxon>
    </lineage>
</organism>
<evidence type="ECO:0000313" key="1">
    <source>
        <dbReference type="EMBL" id="MDS3860698.1"/>
    </source>
</evidence>
<gene>
    <name evidence="1" type="ORF">RIF25_07715</name>
</gene>
<dbReference type="AlphaFoldDB" id="A0AAE4JX15"/>
<keyword evidence="2" id="KW-1185">Reference proteome</keyword>
<accession>A0AAE4JX15</accession>
<name>A0AAE4JX15_9CYAN</name>
<evidence type="ECO:0000313" key="2">
    <source>
        <dbReference type="Proteomes" id="UP001268256"/>
    </source>
</evidence>
<dbReference type="PANTHER" id="PTHR36142">
    <property type="entry name" value="METALLO-HYDROLASE/OXIDOREDUCTASE SUPERFAMILY PROTEIN"/>
    <property type="match status" value="1"/>
</dbReference>
<dbReference type="RefSeq" id="WP_322877965.1">
    <property type="nucleotide sequence ID" value="NZ_JAVMIP010000005.1"/>
</dbReference>
<protein>
    <submittedName>
        <fullName evidence="1">MBL fold metallo-hydrolase</fullName>
    </submittedName>
</protein>
<dbReference type="Proteomes" id="UP001268256">
    <property type="component" value="Unassembled WGS sequence"/>
</dbReference>
<dbReference type="Gene3D" id="3.60.15.10">
    <property type="entry name" value="Ribonuclease Z/Hydroxyacylglutathione hydrolase-like"/>
    <property type="match status" value="1"/>
</dbReference>
<dbReference type="InterPro" id="IPR036866">
    <property type="entry name" value="RibonucZ/Hydroxyglut_hydro"/>
</dbReference>
<sequence length="261" mass="28442">MSLYLTWLDLNSWLVELDNQRILIDPWLVGPMTFGLPAWLLQLTRLTPRPCPESIDLILLSQGLPDHTHPPSLQQLDPQIPLLCPPSALETVQKLGFHQISVLHHGETYALGNIQIQATLGSPIGPLRQENGYVLQSPASGCSLYYEPHGYHDPALSNFAPIDVVITPISDVHVPLLGTIIAGKTQGLELVTAVQPQVIVPTAQPGEIQATGLLARLLQGLDMGDTLEPDLAQLPNPPQVLHLTPGQRQEIALRHKPALSL</sequence>
<reference evidence="2" key="1">
    <citation type="submission" date="2023-07" db="EMBL/GenBank/DDBJ databases">
        <authorList>
            <person name="Luz R."/>
            <person name="Cordeiro R."/>
            <person name="Fonseca A."/>
            <person name="Goncalves V."/>
        </authorList>
    </citation>
    <scope>NUCLEOTIDE SEQUENCE [LARGE SCALE GENOMIC DNA]</scope>
    <source>
        <strain evidence="2">BACA0444</strain>
    </source>
</reference>
<comment type="caution">
    <text evidence="1">The sequence shown here is derived from an EMBL/GenBank/DDBJ whole genome shotgun (WGS) entry which is preliminary data.</text>
</comment>
<dbReference type="PANTHER" id="PTHR36142:SF2">
    <property type="entry name" value="METALLO-HYDROLASE_OXIDOREDUCTASE SUPERFAMILY PROTEIN"/>
    <property type="match status" value="1"/>
</dbReference>
<dbReference type="EMBL" id="JAVMIP010000005">
    <property type="protein sequence ID" value="MDS3860698.1"/>
    <property type="molecule type" value="Genomic_DNA"/>
</dbReference>